<evidence type="ECO:0000313" key="2">
    <source>
        <dbReference type="Proteomes" id="UP001630127"/>
    </source>
</evidence>
<gene>
    <name evidence="1" type="ORF">ACH5RR_013099</name>
</gene>
<accession>A0ABD2ZZ66</accession>
<sequence length="190" mass="21488">MHECYSNGDRNVARPRPVWKRMLSPKELAFLLMQKVIKAGDFFFGRENWLGDRALSRGREELLSPNIKINELFTNNDGNASGGGKIRNNNGEVLFGFSEYHGICSRLKMLLAIIHFRAQGPWRMDFLLCQVKELVMRDDLALQHQLQQTNIVVDSLAKTASSSCTSFASTDLPRHVNTLLSMDAKAFPCI</sequence>
<organism evidence="1 2">
    <name type="scientific">Cinchona calisaya</name>
    <dbReference type="NCBI Taxonomy" id="153742"/>
    <lineage>
        <taxon>Eukaryota</taxon>
        <taxon>Viridiplantae</taxon>
        <taxon>Streptophyta</taxon>
        <taxon>Embryophyta</taxon>
        <taxon>Tracheophyta</taxon>
        <taxon>Spermatophyta</taxon>
        <taxon>Magnoliopsida</taxon>
        <taxon>eudicotyledons</taxon>
        <taxon>Gunneridae</taxon>
        <taxon>Pentapetalae</taxon>
        <taxon>asterids</taxon>
        <taxon>lamiids</taxon>
        <taxon>Gentianales</taxon>
        <taxon>Rubiaceae</taxon>
        <taxon>Cinchonoideae</taxon>
        <taxon>Cinchoneae</taxon>
        <taxon>Cinchona</taxon>
    </lineage>
</organism>
<evidence type="ECO:0000313" key="1">
    <source>
        <dbReference type="EMBL" id="KAL3524727.1"/>
    </source>
</evidence>
<protein>
    <submittedName>
        <fullName evidence="1">Uncharacterized protein</fullName>
    </submittedName>
</protein>
<dbReference type="AlphaFoldDB" id="A0ABD2ZZ66"/>
<dbReference type="EMBL" id="JBJUIK010000006">
    <property type="protein sequence ID" value="KAL3524727.1"/>
    <property type="molecule type" value="Genomic_DNA"/>
</dbReference>
<name>A0ABD2ZZ66_9GENT</name>
<keyword evidence="2" id="KW-1185">Reference proteome</keyword>
<reference evidence="1 2" key="1">
    <citation type="submission" date="2024-11" db="EMBL/GenBank/DDBJ databases">
        <title>A near-complete genome assembly of Cinchona calisaya.</title>
        <authorList>
            <person name="Lian D.C."/>
            <person name="Zhao X.W."/>
            <person name="Wei L."/>
        </authorList>
    </citation>
    <scope>NUCLEOTIDE SEQUENCE [LARGE SCALE GENOMIC DNA]</scope>
    <source>
        <tissue evidence="1">Nenye</tissue>
    </source>
</reference>
<proteinExistence type="predicted"/>
<comment type="caution">
    <text evidence="1">The sequence shown here is derived from an EMBL/GenBank/DDBJ whole genome shotgun (WGS) entry which is preliminary data.</text>
</comment>
<dbReference type="Proteomes" id="UP001630127">
    <property type="component" value="Unassembled WGS sequence"/>
</dbReference>